<dbReference type="Gene3D" id="2.40.70.10">
    <property type="entry name" value="Acid Proteases"/>
    <property type="match status" value="2"/>
</dbReference>
<dbReference type="InterPro" id="IPR033121">
    <property type="entry name" value="PEPTIDASE_A1"/>
</dbReference>
<dbReference type="PANTHER" id="PTHR47966">
    <property type="entry name" value="BETA-SITE APP-CLEAVING ENZYME, ISOFORM A-RELATED"/>
    <property type="match status" value="1"/>
</dbReference>
<evidence type="ECO:0000256" key="2">
    <source>
        <dbReference type="ARBA" id="ARBA00022750"/>
    </source>
</evidence>
<accession>A0AAD6IZW4</accession>
<keyword evidence="8" id="KW-1185">Reference proteome</keyword>
<evidence type="ECO:0000256" key="5">
    <source>
        <dbReference type="SAM" id="SignalP"/>
    </source>
</evidence>
<dbReference type="PANTHER" id="PTHR47966:SF47">
    <property type="entry name" value="ENDOPEPTIDASE, PUTATIVE (AFU_ORTHOLOGUE AFUA_3G01220)-RELATED"/>
    <property type="match status" value="1"/>
</dbReference>
<dbReference type="GO" id="GO:0004190">
    <property type="term" value="F:aspartic-type endopeptidase activity"/>
    <property type="evidence" value="ECO:0007669"/>
    <property type="project" value="UniProtKB-KW"/>
</dbReference>
<evidence type="ECO:0000313" key="8">
    <source>
        <dbReference type="Proteomes" id="UP001221413"/>
    </source>
</evidence>
<keyword evidence="2 4" id="KW-0064">Aspartyl protease</keyword>
<sequence length="475" mass="52188">MQWLRGLSQTALLLALFTPSTTALIHPRRAELLDVALHDVISEFQVPIYSTPEGIPALNHRFVRNVGSGIDGSSAPGPVFNQSISATGALVYWIPVTVGGQEVRLVLDTGSSDSWVVADQFTCLGIDMTIDVIGEVKVDHCGFGPGFNTTDSESFQIVNPHDTSFMVQYVDGSNARGYLGQDIFNVSGVVVSQVLGVVNESFWSGDGVTSGILGLGYPGSIPSTPGHQPYDWTSDSPNVPDSPFDCHDTYPSFVQNLATYGYNPIFSIALNTSSTLDSRWHNIAYLTDGGLLTLGGIPNLHGLSLPFAKAKMNPWLENNTCESNIEQIGYGIEIDGVVDGTFRFVDKKYRARIDTGSNVIILPTELATEMAKRMGSEQIGRPKTYMQPWSIPCDEAIPEFGFIIDDVVISLKRENMLKKMNAPSSQMTKVFYCFMTFVTQDFNDEIILGQPFLREVLAVFDLEEKEIRFSKRFGD</sequence>
<reference evidence="7" key="1">
    <citation type="submission" date="2023-01" db="EMBL/GenBank/DDBJ databases">
        <title>The chitinases involved in constricting ring structure development in the nematode-trapping fungus Drechslerella dactyloides.</title>
        <authorList>
            <person name="Wang R."/>
            <person name="Zhang L."/>
            <person name="Tang P."/>
            <person name="Li S."/>
            <person name="Liang L."/>
        </authorList>
    </citation>
    <scope>NUCLEOTIDE SEQUENCE</scope>
    <source>
        <strain evidence="7">YMF1.00031</strain>
    </source>
</reference>
<gene>
    <name evidence="7" type="ORF">Dda_3669</name>
</gene>
<dbReference type="GO" id="GO:0000324">
    <property type="term" value="C:fungal-type vacuole"/>
    <property type="evidence" value="ECO:0007669"/>
    <property type="project" value="TreeGrafter"/>
</dbReference>
<evidence type="ECO:0000313" key="7">
    <source>
        <dbReference type="EMBL" id="KAJ6261004.1"/>
    </source>
</evidence>
<dbReference type="PROSITE" id="PS00141">
    <property type="entry name" value="ASP_PROTEASE"/>
    <property type="match status" value="1"/>
</dbReference>
<organism evidence="7 8">
    <name type="scientific">Drechslerella dactyloides</name>
    <name type="common">Nematode-trapping fungus</name>
    <name type="synonym">Arthrobotrys dactyloides</name>
    <dbReference type="NCBI Taxonomy" id="74499"/>
    <lineage>
        <taxon>Eukaryota</taxon>
        <taxon>Fungi</taxon>
        <taxon>Dikarya</taxon>
        <taxon>Ascomycota</taxon>
        <taxon>Pezizomycotina</taxon>
        <taxon>Orbiliomycetes</taxon>
        <taxon>Orbiliales</taxon>
        <taxon>Orbiliaceae</taxon>
        <taxon>Drechslerella</taxon>
    </lineage>
</organism>
<name>A0AAD6IZW4_DREDA</name>
<dbReference type="InterPro" id="IPR001461">
    <property type="entry name" value="Aspartic_peptidase_A1"/>
</dbReference>
<keyword evidence="4" id="KW-0645">Protease</keyword>
<evidence type="ECO:0000259" key="6">
    <source>
        <dbReference type="PROSITE" id="PS51767"/>
    </source>
</evidence>
<evidence type="ECO:0000256" key="3">
    <source>
        <dbReference type="PIRSR" id="PIRSR601461-1"/>
    </source>
</evidence>
<dbReference type="SUPFAM" id="SSF50630">
    <property type="entry name" value="Acid proteases"/>
    <property type="match status" value="1"/>
</dbReference>
<feature type="signal peptide" evidence="5">
    <location>
        <begin position="1"/>
        <end position="23"/>
    </location>
</feature>
<comment type="similarity">
    <text evidence="1 4">Belongs to the peptidase A1 family.</text>
</comment>
<feature type="domain" description="Peptidase A1" evidence="6">
    <location>
        <begin position="92"/>
        <end position="470"/>
    </location>
</feature>
<dbReference type="PRINTS" id="PR00792">
    <property type="entry name" value="PEPSIN"/>
</dbReference>
<proteinExistence type="inferred from homology"/>
<comment type="caution">
    <text evidence="7">The sequence shown here is derived from an EMBL/GenBank/DDBJ whole genome shotgun (WGS) entry which is preliminary data.</text>
</comment>
<evidence type="ECO:0000256" key="4">
    <source>
        <dbReference type="RuleBase" id="RU000454"/>
    </source>
</evidence>
<feature type="active site" evidence="3">
    <location>
        <position position="108"/>
    </location>
</feature>
<keyword evidence="4" id="KW-0378">Hydrolase</keyword>
<dbReference type="InterPro" id="IPR034164">
    <property type="entry name" value="Pepsin-like_dom"/>
</dbReference>
<dbReference type="AlphaFoldDB" id="A0AAD6IZW4"/>
<dbReference type="Pfam" id="PF00026">
    <property type="entry name" value="Asp"/>
    <property type="match status" value="2"/>
</dbReference>
<dbReference type="Proteomes" id="UP001221413">
    <property type="component" value="Unassembled WGS sequence"/>
</dbReference>
<dbReference type="InterPro" id="IPR021109">
    <property type="entry name" value="Peptidase_aspartic_dom_sf"/>
</dbReference>
<feature type="chain" id="PRO_5042198343" description="Peptidase A1 domain-containing protein" evidence="5">
    <location>
        <begin position="24"/>
        <end position="475"/>
    </location>
</feature>
<dbReference type="CDD" id="cd05471">
    <property type="entry name" value="pepsin_like"/>
    <property type="match status" value="1"/>
</dbReference>
<dbReference type="GO" id="GO:0006508">
    <property type="term" value="P:proteolysis"/>
    <property type="evidence" value="ECO:0007669"/>
    <property type="project" value="UniProtKB-KW"/>
</dbReference>
<evidence type="ECO:0000256" key="1">
    <source>
        <dbReference type="ARBA" id="ARBA00007447"/>
    </source>
</evidence>
<keyword evidence="5" id="KW-0732">Signal</keyword>
<dbReference type="PROSITE" id="PS51767">
    <property type="entry name" value="PEPTIDASE_A1"/>
    <property type="match status" value="1"/>
</dbReference>
<dbReference type="InterPro" id="IPR001969">
    <property type="entry name" value="Aspartic_peptidase_AS"/>
</dbReference>
<protein>
    <recommendedName>
        <fullName evidence="6">Peptidase A1 domain-containing protein</fullName>
    </recommendedName>
</protein>
<feature type="active site" evidence="3">
    <location>
        <position position="354"/>
    </location>
</feature>
<dbReference type="EMBL" id="JAQGDS010000004">
    <property type="protein sequence ID" value="KAJ6261004.1"/>
    <property type="molecule type" value="Genomic_DNA"/>
</dbReference>